<dbReference type="InterPro" id="IPR010791">
    <property type="entry name" value="AttH_dom"/>
</dbReference>
<gene>
    <name evidence="3" type="ORF">GCM10010251_89740</name>
</gene>
<sequence>MKWTKRMSQGIVGATAAAVALLSPTVLPIAQAAPLPGGAATASPPVNSGIPAFVDPDADLAARPAGSPAGYDSIFVTSWVKGGGHDYGIMVTILKDPSGSSKLAVSVSDQTSGWYKKYTAAIPSAAWSTTKLDIKTPGLTWSGSAQQMTIHATTPWGVIGLQLANHGPALNYAGNGMVQIFGSTNYQYALPNLSAAGTLTVDGKTAKVAGEAWLDRQWGPVTFTPTARWTWMNLNLSNGDKVAIWDNLNSTFESSWATVQHPDGSYELATVTPVAGEASSFWKSPVSGNTYANRVIVNIPSLHARLEVKVTGAREQEVYPGRVEATAAVNGFFAGQKVVGYGFLEEAGDFTS</sequence>
<reference evidence="3" key="2">
    <citation type="submission" date="2020-09" db="EMBL/GenBank/DDBJ databases">
        <authorList>
            <person name="Sun Q."/>
            <person name="Ohkuma M."/>
        </authorList>
    </citation>
    <scope>NUCLEOTIDE SEQUENCE</scope>
    <source>
        <strain evidence="3">JCM 4346</strain>
    </source>
</reference>
<dbReference type="PANTHER" id="PTHR40617">
    <property type="entry name" value="TERPENE CYCLASE ASQC"/>
    <property type="match status" value="1"/>
</dbReference>
<proteinExistence type="predicted"/>
<accession>A0A918FND0</accession>
<organism evidence="3 4">
    <name type="scientific">Streptomyces aurantiogriseus</name>
    <dbReference type="NCBI Taxonomy" id="66870"/>
    <lineage>
        <taxon>Bacteria</taxon>
        <taxon>Bacillati</taxon>
        <taxon>Actinomycetota</taxon>
        <taxon>Actinomycetes</taxon>
        <taxon>Kitasatosporales</taxon>
        <taxon>Streptomycetaceae</taxon>
        <taxon>Streptomyces</taxon>
    </lineage>
</organism>
<dbReference type="Proteomes" id="UP000658320">
    <property type="component" value="Unassembled WGS sequence"/>
</dbReference>
<evidence type="ECO:0000313" key="3">
    <source>
        <dbReference type="EMBL" id="GGR59042.1"/>
    </source>
</evidence>
<evidence type="ECO:0000313" key="4">
    <source>
        <dbReference type="Proteomes" id="UP000658320"/>
    </source>
</evidence>
<dbReference type="Pfam" id="PF07143">
    <property type="entry name" value="CrtC"/>
    <property type="match status" value="1"/>
</dbReference>
<dbReference type="Gene3D" id="2.40.370.10">
    <property type="entry name" value="AttH-like domain"/>
    <property type="match status" value="2"/>
</dbReference>
<dbReference type="Pfam" id="PF17186">
    <property type="entry name" value="Lipocalin_9"/>
    <property type="match status" value="1"/>
</dbReference>
<reference evidence="3" key="1">
    <citation type="journal article" date="2014" name="Int. J. Syst. Evol. Microbiol.">
        <title>Complete genome sequence of Corynebacterium casei LMG S-19264T (=DSM 44701T), isolated from a smear-ripened cheese.</title>
        <authorList>
            <consortium name="US DOE Joint Genome Institute (JGI-PGF)"/>
            <person name="Walter F."/>
            <person name="Albersmeier A."/>
            <person name="Kalinowski J."/>
            <person name="Ruckert C."/>
        </authorList>
    </citation>
    <scope>NUCLEOTIDE SEQUENCE</scope>
    <source>
        <strain evidence="3">JCM 4346</strain>
    </source>
</reference>
<name>A0A918FND0_9ACTN</name>
<dbReference type="InterPro" id="IPR053112">
    <property type="entry name" value="Fungal_Dehydratase/Hydratase"/>
</dbReference>
<dbReference type="AlphaFoldDB" id="A0A918FND0"/>
<dbReference type="RefSeq" id="WP_189943810.1">
    <property type="nucleotide sequence ID" value="NZ_BMSX01000037.1"/>
</dbReference>
<protein>
    <recommendedName>
        <fullName evidence="2">AttH domain-containing protein</fullName>
    </recommendedName>
</protein>
<dbReference type="PANTHER" id="PTHR40617:SF1">
    <property type="entry name" value="ATTH DOMAIN-CONTAINING PROTEIN-RELATED"/>
    <property type="match status" value="1"/>
</dbReference>
<keyword evidence="1" id="KW-0732">Signal</keyword>
<evidence type="ECO:0000256" key="1">
    <source>
        <dbReference type="SAM" id="SignalP"/>
    </source>
</evidence>
<comment type="caution">
    <text evidence="3">The sequence shown here is derived from an EMBL/GenBank/DDBJ whole genome shotgun (WGS) entry which is preliminary data.</text>
</comment>
<feature type="domain" description="AttH" evidence="2">
    <location>
        <begin position="117"/>
        <end position="219"/>
    </location>
</feature>
<dbReference type="SUPFAM" id="SSF159245">
    <property type="entry name" value="AttH-like"/>
    <property type="match status" value="1"/>
</dbReference>
<dbReference type="EMBL" id="BMSX01000037">
    <property type="protein sequence ID" value="GGR59042.1"/>
    <property type="molecule type" value="Genomic_DNA"/>
</dbReference>
<feature type="chain" id="PRO_5037479129" description="AttH domain-containing protein" evidence="1">
    <location>
        <begin position="33"/>
        <end position="352"/>
    </location>
</feature>
<keyword evidence="4" id="KW-1185">Reference proteome</keyword>
<evidence type="ECO:0000259" key="2">
    <source>
        <dbReference type="Pfam" id="PF07143"/>
    </source>
</evidence>
<dbReference type="InterPro" id="IPR023374">
    <property type="entry name" value="AttH-like_dom_sf"/>
</dbReference>
<feature type="signal peptide" evidence="1">
    <location>
        <begin position="1"/>
        <end position="32"/>
    </location>
</feature>